<reference evidence="1" key="1">
    <citation type="submission" date="2025-08" db="UniProtKB">
        <authorList>
            <consortium name="Ensembl"/>
        </authorList>
    </citation>
    <scope>IDENTIFICATION</scope>
</reference>
<proteinExistence type="predicted"/>
<dbReference type="Ensembl" id="ENSDLAT00005079731.1">
    <property type="protein sequence ID" value="ENSDLAP00005082826.1"/>
    <property type="gene ID" value="ENSDLAG00005029032.1"/>
</dbReference>
<dbReference type="Gene3D" id="3.60.10.10">
    <property type="entry name" value="Endonuclease/exonuclease/phosphatase"/>
    <property type="match status" value="1"/>
</dbReference>
<sequence>MWPGTNIADGTRFLKVRFNKQVQKYRVINIYAPNNENQRRRFFVSLEKWLCNDVIIVGDFNVALTKTDVSANNTYKNDHSRTKLIDIMNDYNFIDIWRVFNPGVRGFSRRQFYIYFKHLMAPLLHK</sequence>
<protein>
    <recommendedName>
        <fullName evidence="3">Endonuclease/exonuclease/phosphatase domain-containing protein</fullName>
    </recommendedName>
</protein>
<dbReference type="Proteomes" id="UP000694389">
    <property type="component" value="Unassembled WGS sequence"/>
</dbReference>
<accession>A0A8P4KGX1</accession>
<dbReference type="InterPro" id="IPR036691">
    <property type="entry name" value="Endo/exonu/phosph_ase_sf"/>
</dbReference>
<name>A0A8P4KGX1_DICLA</name>
<dbReference type="GeneTree" id="ENSGT01090000260498"/>
<dbReference type="SUPFAM" id="SSF56219">
    <property type="entry name" value="DNase I-like"/>
    <property type="match status" value="1"/>
</dbReference>
<dbReference type="AlphaFoldDB" id="A0A8P4KGX1"/>
<evidence type="ECO:0000313" key="1">
    <source>
        <dbReference type="Ensembl" id="ENSDLAP00005082826.1"/>
    </source>
</evidence>
<evidence type="ECO:0000313" key="2">
    <source>
        <dbReference type="Proteomes" id="UP000694389"/>
    </source>
</evidence>
<keyword evidence="2" id="KW-1185">Reference proteome</keyword>
<evidence type="ECO:0008006" key="3">
    <source>
        <dbReference type="Google" id="ProtNLM"/>
    </source>
</evidence>
<reference evidence="1" key="2">
    <citation type="submission" date="2025-09" db="UniProtKB">
        <authorList>
            <consortium name="Ensembl"/>
        </authorList>
    </citation>
    <scope>IDENTIFICATION</scope>
</reference>
<organism evidence="1 2">
    <name type="scientific">Dicentrarchus labrax</name>
    <name type="common">European seabass</name>
    <name type="synonym">Morone labrax</name>
    <dbReference type="NCBI Taxonomy" id="13489"/>
    <lineage>
        <taxon>Eukaryota</taxon>
        <taxon>Metazoa</taxon>
        <taxon>Chordata</taxon>
        <taxon>Craniata</taxon>
        <taxon>Vertebrata</taxon>
        <taxon>Euteleostomi</taxon>
        <taxon>Actinopterygii</taxon>
        <taxon>Neopterygii</taxon>
        <taxon>Teleostei</taxon>
        <taxon>Neoteleostei</taxon>
        <taxon>Acanthomorphata</taxon>
        <taxon>Eupercaria</taxon>
        <taxon>Moronidae</taxon>
        <taxon>Dicentrarchus</taxon>
    </lineage>
</organism>